<sequence length="51" mass="6157">MRTEESQLALFRRKVFWQMSQKTLPLPLEQYGTPAEIRIVTMSQFHQRGYK</sequence>
<evidence type="ECO:0000313" key="1">
    <source>
        <dbReference type="EMBL" id="MBC5734655.1"/>
    </source>
</evidence>
<evidence type="ECO:0000313" key="2">
    <source>
        <dbReference type="Proteomes" id="UP000661435"/>
    </source>
</evidence>
<dbReference type="EMBL" id="JACOPP010000022">
    <property type="protein sequence ID" value="MBC5734655.1"/>
    <property type="molecule type" value="Genomic_DNA"/>
</dbReference>
<accession>A0A8J6JI60</accession>
<keyword evidence="2" id="KW-1185">Reference proteome</keyword>
<gene>
    <name evidence="1" type="ORF">H8S57_13100</name>
</gene>
<comment type="caution">
    <text evidence="1">The sequence shown here is derived from an EMBL/GenBank/DDBJ whole genome shotgun (WGS) entry which is preliminary data.</text>
</comment>
<dbReference type="Proteomes" id="UP000661435">
    <property type="component" value="Unassembled WGS sequence"/>
</dbReference>
<proteinExistence type="predicted"/>
<dbReference type="AlphaFoldDB" id="A0A8J6JI60"/>
<organism evidence="1 2">
    <name type="scientific">Lawsonibacter hominis</name>
    <dbReference type="NCBI Taxonomy" id="2763053"/>
    <lineage>
        <taxon>Bacteria</taxon>
        <taxon>Bacillati</taxon>
        <taxon>Bacillota</taxon>
        <taxon>Clostridia</taxon>
        <taxon>Eubacteriales</taxon>
        <taxon>Oscillospiraceae</taxon>
        <taxon>Lawsonibacter</taxon>
    </lineage>
</organism>
<protein>
    <submittedName>
        <fullName evidence="1">Uncharacterized protein</fullName>
    </submittedName>
</protein>
<name>A0A8J6JI60_9FIRM</name>
<reference evidence="1" key="1">
    <citation type="submission" date="2020-08" db="EMBL/GenBank/DDBJ databases">
        <title>Genome public.</title>
        <authorList>
            <person name="Liu C."/>
            <person name="Sun Q."/>
        </authorList>
    </citation>
    <scope>NUCLEOTIDE SEQUENCE</scope>
    <source>
        <strain evidence="1">NSJ-51</strain>
    </source>
</reference>